<dbReference type="SUPFAM" id="SSF53041">
    <property type="entry name" value="Resolvase-like"/>
    <property type="match status" value="1"/>
</dbReference>
<reference evidence="4 5" key="1">
    <citation type="journal article" date="2020" name="Mol. Plant Pathol.">
        <title>Plasmid composition and the chpG gene determine the virulence level of Clavibacter capsici natural isolates in pepper.</title>
        <authorList>
            <person name="Hwang I.S."/>
            <person name="Lee H.M."/>
            <person name="Oh E.J."/>
            <person name="Lee S."/>
            <person name="Heu S."/>
            <person name="Oh C.S."/>
        </authorList>
    </citation>
    <scope>NUCLEOTIDE SEQUENCE [LARGE SCALE GENOMIC DNA]</scope>
    <source>
        <strain evidence="4 5">1101</strain>
    </source>
</reference>
<evidence type="ECO:0000256" key="1">
    <source>
        <dbReference type="ARBA" id="ARBA00009913"/>
    </source>
</evidence>
<accession>A0AAE7CB06</accession>
<organism evidence="4 5">
    <name type="scientific">Clavibacter capsici</name>
    <dbReference type="NCBI Taxonomy" id="1874630"/>
    <lineage>
        <taxon>Bacteria</taxon>
        <taxon>Bacillati</taxon>
        <taxon>Actinomycetota</taxon>
        <taxon>Actinomycetes</taxon>
        <taxon>Micrococcales</taxon>
        <taxon>Microbacteriaceae</taxon>
        <taxon>Clavibacter</taxon>
    </lineage>
</organism>
<gene>
    <name evidence="4" type="ORF">GW570_01470</name>
</gene>
<feature type="domain" description="Resolvase/invertase-type recombinase catalytic" evidence="3">
    <location>
        <begin position="1"/>
        <end position="76"/>
    </location>
</feature>
<comment type="similarity">
    <text evidence="1">Belongs to the site-specific recombinase resolvase family.</text>
</comment>
<evidence type="ECO:0000259" key="3">
    <source>
        <dbReference type="PROSITE" id="PS51736"/>
    </source>
</evidence>
<dbReference type="Pfam" id="PF00239">
    <property type="entry name" value="Resolvase"/>
    <property type="match status" value="1"/>
</dbReference>
<dbReference type="GO" id="GO:0003677">
    <property type="term" value="F:DNA binding"/>
    <property type="evidence" value="ECO:0007669"/>
    <property type="project" value="InterPro"/>
</dbReference>
<evidence type="ECO:0000256" key="2">
    <source>
        <dbReference type="SAM" id="MobiDB-lite"/>
    </source>
</evidence>
<dbReference type="EMBL" id="CP048049">
    <property type="protein sequence ID" value="QIS43856.1"/>
    <property type="molecule type" value="Genomic_DNA"/>
</dbReference>
<dbReference type="PROSITE" id="PS51736">
    <property type="entry name" value="RECOMBINASES_3"/>
    <property type="match status" value="1"/>
</dbReference>
<dbReference type="InterPro" id="IPR009057">
    <property type="entry name" value="Homeodomain-like_sf"/>
</dbReference>
<dbReference type="InterPro" id="IPR006119">
    <property type="entry name" value="Resolv_N"/>
</dbReference>
<proteinExistence type="inferred from homology"/>
<dbReference type="Proteomes" id="UP000503164">
    <property type="component" value="Chromosome"/>
</dbReference>
<dbReference type="SUPFAM" id="SSF46689">
    <property type="entry name" value="Homeodomain-like"/>
    <property type="match status" value="1"/>
</dbReference>
<dbReference type="Gene3D" id="3.40.50.1390">
    <property type="entry name" value="Resolvase, N-terminal catalytic domain"/>
    <property type="match status" value="1"/>
</dbReference>
<evidence type="ECO:0000313" key="4">
    <source>
        <dbReference type="EMBL" id="QIS43856.1"/>
    </source>
</evidence>
<dbReference type="Gene3D" id="1.10.10.60">
    <property type="entry name" value="Homeodomain-like"/>
    <property type="match status" value="1"/>
</dbReference>
<name>A0AAE7CB06_9MICO</name>
<feature type="region of interest" description="Disordered" evidence="2">
    <location>
        <begin position="72"/>
        <end position="106"/>
    </location>
</feature>
<evidence type="ECO:0000313" key="5">
    <source>
        <dbReference type="Proteomes" id="UP000503164"/>
    </source>
</evidence>
<protein>
    <submittedName>
        <fullName evidence="4">Recombinase family protein</fullName>
    </submittedName>
</protein>
<dbReference type="GO" id="GO:0000150">
    <property type="term" value="F:DNA strand exchange activity"/>
    <property type="evidence" value="ECO:0007669"/>
    <property type="project" value="InterPro"/>
</dbReference>
<keyword evidence="5" id="KW-1185">Reference proteome</keyword>
<dbReference type="InterPro" id="IPR036162">
    <property type="entry name" value="Resolvase-like_N_sf"/>
</dbReference>
<dbReference type="AlphaFoldDB" id="A0AAE7CB06"/>
<sequence length="136" mass="14896">MLDRLGRSTQNMIALAEDMRGRRASLRVLNLGRGDMETATPIGSTVFTVMAALAYMGLEIARERITNSVSKRRAAGKDLSGRRQAFTDSQVKNAARPIDAGEPTVQVARDLSTSRATLYRQLRDRQRAEAATAITS</sequence>